<evidence type="ECO:0000313" key="8">
    <source>
        <dbReference type="Proteomes" id="UP001500034"/>
    </source>
</evidence>
<dbReference type="Gene3D" id="3.40.640.10">
    <property type="entry name" value="Type I PLP-dependent aspartate aminotransferase-like (Major domain)"/>
    <property type="match status" value="1"/>
</dbReference>
<comment type="caution">
    <text evidence="7">The sequence shown here is derived from an EMBL/GenBank/DDBJ whole genome shotgun (WGS) entry which is preliminary data.</text>
</comment>
<gene>
    <name evidence="7" type="ORF">GCM10022384_67500</name>
</gene>
<dbReference type="EMBL" id="BAABCQ010000252">
    <property type="protein sequence ID" value="GAA4013706.1"/>
    <property type="molecule type" value="Genomic_DNA"/>
</dbReference>
<name>A0ABP7SNC9_9ACTN</name>
<dbReference type="GO" id="GO:0008483">
    <property type="term" value="F:transaminase activity"/>
    <property type="evidence" value="ECO:0007669"/>
    <property type="project" value="UniProtKB-KW"/>
</dbReference>
<evidence type="ECO:0000256" key="3">
    <source>
        <dbReference type="ARBA" id="ARBA00022576"/>
    </source>
</evidence>
<dbReference type="InterPro" id="IPR050596">
    <property type="entry name" value="AspAT/PAT-like"/>
</dbReference>
<dbReference type="CDD" id="cd00609">
    <property type="entry name" value="AAT_like"/>
    <property type="match status" value="1"/>
</dbReference>
<protein>
    <submittedName>
        <fullName evidence="7">Pyridoxal phosphate-dependent aminotransferase</fullName>
    </submittedName>
</protein>
<evidence type="ECO:0000256" key="2">
    <source>
        <dbReference type="ARBA" id="ARBA00007441"/>
    </source>
</evidence>
<accession>A0ABP7SNC9</accession>
<keyword evidence="3 7" id="KW-0032">Aminotransferase</keyword>
<dbReference type="PANTHER" id="PTHR46383">
    <property type="entry name" value="ASPARTATE AMINOTRANSFERASE"/>
    <property type="match status" value="1"/>
</dbReference>
<organism evidence="7 8">
    <name type="scientific">Streptomyces marokkonensis</name>
    <dbReference type="NCBI Taxonomy" id="324855"/>
    <lineage>
        <taxon>Bacteria</taxon>
        <taxon>Bacillati</taxon>
        <taxon>Actinomycetota</taxon>
        <taxon>Actinomycetes</taxon>
        <taxon>Kitasatosporales</taxon>
        <taxon>Streptomycetaceae</taxon>
        <taxon>Streptomyces</taxon>
    </lineage>
</organism>
<feature type="domain" description="Aminotransferase class I/classII large" evidence="6">
    <location>
        <begin position="65"/>
        <end position="380"/>
    </location>
</feature>
<evidence type="ECO:0000313" key="7">
    <source>
        <dbReference type="EMBL" id="GAA4013706.1"/>
    </source>
</evidence>
<dbReference type="Proteomes" id="UP001500034">
    <property type="component" value="Unassembled WGS sequence"/>
</dbReference>
<keyword evidence="4" id="KW-0808">Transferase</keyword>
<keyword evidence="8" id="KW-1185">Reference proteome</keyword>
<proteinExistence type="inferred from homology"/>
<dbReference type="RefSeq" id="WP_345597618.1">
    <property type="nucleotide sequence ID" value="NZ_BAABCQ010000252.1"/>
</dbReference>
<dbReference type="PANTHER" id="PTHR46383:SF1">
    <property type="entry name" value="ASPARTATE AMINOTRANSFERASE"/>
    <property type="match status" value="1"/>
</dbReference>
<evidence type="ECO:0000259" key="6">
    <source>
        <dbReference type="Pfam" id="PF00155"/>
    </source>
</evidence>
<evidence type="ECO:0000256" key="5">
    <source>
        <dbReference type="ARBA" id="ARBA00022898"/>
    </source>
</evidence>
<dbReference type="InterPro" id="IPR015421">
    <property type="entry name" value="PyrdxlP-dep_Trfase_major"/>
</dbReference>
<comment type="similarity">
    <text evidence="2">Belongs to the class-I pyridoxal-phosphate-dependent aminotransferase family.</text>
</comment>
<sequence>MRRAFSRRLDKVSRSPLVAVDGLIQTLSEGPVSKLHQGKTYFEPCARPRPWLREEFGLGAEDHAPPSGAPMLRRALSSHMSRRWGQDVPVDQVIVTNGATHAISSVLHAVLEEGDEVLILSPQWLFAHGLVRAAGGVAREVPVFLELSDDPAYDFVSPLQAAVGPRTRAVYFNNPNNPTGFRLDREQLARLVAFAEQHDLWLIADHAYENYDFSDEGYLDVALLPGAAERTFSVHTFSKTYAMPGLRTGYLVTPPGLGDLLTKWGLYTLYSVATASQFTAYTALRTSQEELALRRKKAAEARDLTERLLTVPHTTVQGGLYTFLDLSGYGGTPQEFLHACIAAGVSLAPGEAFGEHCAGWARLCFTAVEPAELSTALDKINSVYASAYSGEAR</sequence>
<dbReference type="SUPFAM" id="SSF53383">
    <property type="entry name" value="PLP-dependent transferases"/>
    <property type="match status" value="1"/>
</dbReference>
<dbReference type="Pfam" id="PF00155">
    <property type="entry name" value="Aminotran_1_2"/>
    <property type="match status" value="1"/>
</dbReference>
<reference evidence="8" key="1">
    <citation type="journal article" date="2019" name="Int. J. Syst. Evol. Microbiol.">
        <title>The Global Catalogue of Microorganisms (GCM) 10K type strain sequencing project: providing services to taxonomists for standard genome sequencing and annotation.</title>
        <authorList>
            <consortium name="The Broad Institute Genomics Platform"/>
            <consortium name="The Broad Institute Genome Sequencing Center for Infectious Disease"/>
            <person name="Wu L."/>
            <person name="Ma J."/>
        </authorList>
    </citation>
    <scope>NUCLEOTIDE SEQUENCE [LARGE SCALE GENOMIC DNA]</scope>
    <source>
        <strain evidence="8">JCM 17027</strain>
    </source>
</reference>
<evidence type="ECO:0000256" key="4">
    <source>
        <dbReference type="ARBA" id="ARBA00022679"/>
    </source>
</evidence>
<keyword evidence="5" id="KW-0663">Pyridoxal phosphate</keyword>
<evidence type="ECO:0000256" key="1">
    <source>
        <dbReference type="ARBA" id="ARBA00001933"/>
    </source>
</evidence>
<dbReference type="InterPro" id="IPR015424">
    <property type="entry name" value="PyrdxlP-dep_Trfase"/>
</dbReference>
<comment type="cofactor">
    <cofactor evidence="1">
        <name>pyridoxal 5'-phosphate</name>
        <dbReference type="ChEBI" id="CHEBI:597326"/>
    </cofactor>
</comment>
<dbReference type="InterPro" id="IPR004839">
    <property type="entry name" value="Aminotransferase_I/II_large"/>
</dbReference>